<evidence type="ECO:0000313" key="7">
    <source>
        <dbReference type="Proteomes" id="UP001172055"/>
    </source>
</evidence>
<dbReference type="EMBL" id="JAUJWV010000002">
    <property type="protein sequence ID" value="MDN7242615.1"/>
    <property type="molecule type" value="Genomic_DNA"/>
</dbReference>
<accession>A0ABT8N501</accession>
<dbReference type="Pfam" id="PF02633">
    <property type="entry name" value="Creatininase"/>
    <property type="match status" value="1"/>
</dbReference>
<dbReference type="InterPro" id="IPR003785">
    <property type="entry name" value="Creatininase/forma_Hydrolase"/>
</dbReference>
<dbReference type="InterPro" id="IPR024087">
    <property type="entry name" value="Creatininase-like_sf"/>
</dbReference>
<keyword evidence="7" id="KW-1185">Reference proteome</keyword>
<proteinExistence type="inferred from homology"/>
<organism evidence="6 7">
    <name type="scientific">Planococcus shixiaomingii</name>
    <dbReference type="NCBI Taxonomy" id="3058393"/>
    <lineage>
        <taxon>Bacteria</taxon>
        <taxon>Bacillati</taxon>
        <taxon>Bacillota</taxon>
        <taxon>Bacilli</taxon>
        <taxon>Bacillales</taxon>
        <taxon>Caryophanaceae</taxon>
        <taxon>Planococcus</taxon>
    </lineage>
</organism>
<dbReference type="Gene3D" id="3.40.50.10310">
    <property type="entry name" value="Creatininase"/>
    <property type="match status" value="1"/>
</dbReference>
<comment type="caution">
    <text evidence="6">The sequence shown here is derived from an EMBL/GenBank/DDBJ whole genome shotgun (WGS) entry which is preliminary data.</text>
</comment>
<evidence type="ECO:0000256" key="1">
    <source>
        <dbReference type="ARBA" id="ARBA00001947"/>
    </source>
</evidence>
<keyword evidence="3" id="KW-0378">Hydrolase</keyword>
<name>A0ABT8N501_9BACL</name>
<dbReference type="SUPFAM" id="SSF102215">
    <property type="entry name" value="Creatininase"/>
    <property type="match status" value="1"/>
</dbReference>
<comment type="cofactor">
    <cofactor evidence="1">
        <name>Zn(2+)</name>
        <dbReference type="ChEBI" id="CHEBI:29105"/>
    </cofactor>
</comment>
<evidence type="ECO:0000256" key="5">
    <source>
        <dbReference type="ARBA" id="ARBA00024029"/>
    </source>
</evidence>
<keyword evidence="4" id="KW-0862">Zinc</keyword>
<dbReference type="Proteomes" id="UP001172055">
    <property type="component" value="Unassembled WGS sequence"/>
</dbReference>
<dbReference type="RefSeq" id="WP_301724165.1">
    <property type="nucleotide sequence ID" value="NZ_JAUJWV010000002.1"/>
</dbReference>
<sequence length="254" mass="28428">MPIIMDMMTMNLNQFKEFQKTANTVLVPIGMIEAHGPHCALGTDVLIPREFVRRLEERLGDKILMAPEVTYGHSWGLAAFAGTIDVSAEAFSNYVFDICKGFQRNGFKNIILFNGHGGNISSLDIVTEKLADLNVRTLTINWYLDYREDIKQITPDPGHAGEDETAMVLAINETYAFTEGVGSHEIPLPKRFRFKDGGKTLYPEAFSGNAEAATAEKGEQLYEMMMKLIVEDIQKLWELERKQGGRADGVALDF</sequence>
<evidence type="ECO:0000256" key="4">
    <source>
        <dbReference type="ARBA" id="ARBA00022833"/>
    </source>
</evidence>
<dbReference type="PANTHER" id="PTHR35005:SF1">
    <property type="entry name" value="2-AMINO-5-FORMYLAMINO-6-RIBOSYLAMINOPYRIMIDIN-4(3H)-ONE 5'-MONOPHOSPHATE DEFORMYLASE"/>
    <property type="match status" value="1"/>
</dbReference>
<evidence type="ECO:0000313" key="6">
    <source>
        <dbReference type="EMBL" id="MDN7242615.1"/>
    </source>
</evidence>
<keyword evidence="2" id="KW-0479">Metal-binding</keyword>
<dbReference type="PANTHER" id="PTHR35005">
    <property type="entry name" value="3-DEHYDRO-SCYLLO-INOSOSE HYDROLASE"/>
    <property type="match status" value="1"/>
</dbReference>
<reference evidence="6 7" key="1">
    <citation type="submission" date="2023-06" db="EMBL/GenBank/DDBJ databases">
        <title>Novel species in genus Planococcus.</title>
        <authorList>
            <person name="Ning S."/>
        </authorList>
    </citation>
    <scope>NUCLEOTIDE SEQUENCE [LARGE SCALE GENOMIC DNA]</scope>
    <source>
        <strain evidence="6 7">N028</strain>
    </source>
</reference>
<protein>
    <submittedName>
        <fullName evidence="6">Creatininase family protein</fullName>
    </submittedName>
</protein>
<gene>
    <name evidence="6" type="ORF">QWY14_12445</name>
</gene>
<comment type="similarity">
    <text evidence="5">Belongs to the creatininase superfamily.</text>
</comment>
<evidence type="ECO:0000256" key="3">
    <source>
        <dbReference type="ARBA" id="ARBA00022801"/>
    </source>
</evidence>
<evidence type="ECO:0000256" key="2">
    <source>
        <dbReference type="ARBA" id="ARBA00022723"/>
    </source>
</evidence>